<keyword evidence="3" id="KW-1185">Reference proteome</keyword>
<accession>A0A401V0V1</accession>
<evidence type="ECO:0000256" key="1">
    <source>
        <dbReference type="SAM" id="Phobius"/>
    </source>
</evidence>
<dbReference type="AlphaFoldDB" id="A0A401V0V1"/>
<feature type="transmembrane region" description="Helical" evidence="1">
    <location>
        <begin position="82"/>
        <end position="108"/>
    </location>
</feature>
<dbReference type="Pfam" id="PF07332">
    <property type="entry name" value="Phage_holin_3_6"/>
    <property type="match status" value="1"/>
</dbReference>
<name>A0A401V0V1_9CELL</name>
<keyword evidence="1" id="KW-0812">Transmembrane</keyword>
<dbReference type="RefSeq" id="WP_124343039.1">
    <property type="nucleotide sequence ID" value="NZ_BHYL01000164.1"/>
</dbReference>
<dbReference type="InterPro" id="IPR009937">
    <property type="entry name" value="Phage_holin_3_6"/>
</dbReference>
<gene>
    <name evidence="2" type="ORF">CTKZ_20950</name>
</gene>
<comment type="caution">
    <text evidence="2">The sequence shown here is derived from an EMBL/GenBank/DDBJ whole genome shotgun (WGS) entry which is preliminary data.</text>
</comment>
<keyword evidence="1" id="KW-1133">Transmembrane helix</keyword>
<reference evidence="2 3" key="1">
    <citation type="submission" date="2018-11" db="EMBL/GenBank/DDBJ databases">
        <title>Draft genome sequence of Cellulomonas takizawaensis strain TKZ-21.</title>
        <authorList>
            <person name="Yamamura H."/>
            <person name="Hayashi T."/>
            <person name="Hamada M."/>
            <person name="Serisawa Y."/>
            <person name="Matsuyama K."/>
            <person name="Nakagawa Y."/>
            <person name="Otoguro M."/>
            <person name="Yanagida F."/>
            <person name="Hayakawa M."/>
        </authorList>
    </citation>
    <scope>NUCLEOTIDE SEQUENCE [LARGE SCALE GENOMIC DNA]</scope>
    <source>
        <strain evidence="2 3">TKZ-21</strain>
    </source>
</reference>
<organism evidence="2 3">
    <name type="scientific">Cellulomonas algicola</name>
    <dbReference type="NCBI Taxonomy" id="2071633"/>
    <lineage>
        <taxon>Bacteria</taxon>
        <taxon>Bacillati</taxon>
        <taxon>Actinomycetota</taxon>
        <taxon>Actinomycetes</taxon>
        <taxon>Micrococcales</taxon>
        <taxon>Cellulomonadaceae</taxon>
        <taxon>Cellulomonas</taxon>
    </lineage>
</organism>
<feature type="transmembrane region" description="Helical" evidence="1">
    <location>
        <begin position="47"/>
        <end position="76"/>
    </location>
</feature>
<evidence type="ECO:0000313" key="3">
    <source>
        <dbReference type="Proteomes" id="UP000288246"/>
    </source>
</evidence>
<protein>
    <submittedName>
        <fullName evidence="2">Membrane protein</fullName>
    </submittedName>
</protein>
<proteinExistence type="predicted"/>
<dbReference type="Proteomes" id="UP000288246">
    <property type="component" value="Unassembled WGS sequence"/>
</dbReference>
<keyword evidence="1" id="KW-0472">Membrane</keyword>
<dbReference type="EMBL" id="BHYL01000164">
    <property type="protein sequence ID" value="GCD20533.1"/>
    <property type="molecule type" value="Genomic_DNA"/>
</dbReference>
<sequence>MTTQPGPTGEPRSIGQLVSDLSEQTSRLVRAELDLAKAEIQAKAQQLGIGAGLLAAAGILALYVLAAAIATAILGLSTVMDAWLAALIVTVFLLIVTIILALIGIRLVKRGSPPTPDRAIENVHEDLEAVKAGWNA</sequence>
<dbReference type="OrthoDB" id="5148485at2"/>
<evidence type="ECO:0000313" key="2">
    <source>
        <dbReference type="EMBL" id="GCD20533.1"/>
    </source>
</evidence>